<accession>A0A532V528</accession>
<evidence type="ECO:0000256" key="10">
    <source>
        <dbReference type="RuleBase" id="RU362071"/>
    </source>
</evidence>
<evidence type="ECO:0000256" key="8">
    <source>
        <dbReference type="ARBA" id="ARBA00023143"/>
    </source>
</evidence>
<keyword evidence="11" id="KW-0966">Cell projection</keyword>
<keyword evidence="11" id="KW-0969">Cilium</keyword>
<proteinExistence type="inferred from homology"/>
<reference evidence="11 12" key="1">
    <citation type="submission" date="2017-06" db="EMBL/GenBank/DDBJ databases">
        <title>Novel microbial phyla capable of carbon fixation and sulfur reduction in deep-sea sediments.</title>
        <authorList>
            <person name="Huang J."/>
            <person name="Baker B."/>
            <person name="Wang Y."/>
        </authorList>
    </citation>
    <scope>NUCLEOTIDE SEQUENCE [LARGE SCALE GENOMIC DNA]</scope>
    <source>
        <strain evidence="11">B3_LCP</strain>
    </source>
</reference>
<dbReference type="EMBL" id="NJBN01000001">
    <property type="protein sequence ID" value="TKJ42242.1"/>
    <property type="molecule type" value="Genomic_DNA"/>
</dbReference>
<comment type="similarity">
    <text evidence="2 10">Belongs to the FliR/MopE/SpaR family.</text>
</comment>
<sequence>MNLEPFIDQALLLALIFLRIASALAVMPFFGYRGIPVIAKAGLSITIALIIFPGVQTPAGWTGADLGLFVFISLAVAEIVTGILVGMVTHFIFYGVELSGQYLGVQMGFGIVNVVDPSTEQQISIIGQLQYLFAILIFLTFNGHHFLLAGLQETFSTVPVGGFGPDSGLLTIFIKLMGDLFVAGIKIAAPVMAAILLSEVALGIVARTVPQMNVFIVGFPLKIGLGLLALALSMPMFVYILKLLWKNFQSDWWQFIGLLGP</sequence>
<feature type="transmembrane region" description="Helical" evidence="10">
    <location>
        <begin position="6"/>
        <end position="30"/>
    </location>
</feature>
<comment type="caution">
    <text evidence="11">The sequence shown here is derived from an EMBL/GenBank/DDBJ whole genome shotgun (WGS) entry which is preliminary data.</text>
</comment>
<organism evidence="11 12">
    <name type="scientific">candidate division LCP-89 bacterium B3_LCP</name>
    <dbReference type="NCBI Taxonomy" id="2012998"/>
    <lineage>
        <taxon>Bacteria</taxon>
        <taxon>Pseudomonadati</taxon>
        <taxon>Bacteria division LCP-89</taxon>
    </lineage>
</organism>
<dbReference type="PANTHER" id="PTHR30065:SF1">
    <property type="entry name" value="SURFACE PRESENTATION OF ANTIGENS PROTEIN SPAR"/>
    <property type="match status" value="1"/>
</dbReference>
<keyword evidence="11" id="KW-0282">Flagellum</keyword>
<feature type="transmembrane region" description="Helical" evidence="10">
    <location>
        <begin position="37"/>
        <end position="56"/>
    </location>
</feature>
<evidence type="ECO:0000256" key="2">
    <source>
        <dbReference type="ARBA" id="ARBA00009772"/>
    </source>
</evidence>
<dbReference type="GO" id="GO:0044780">
    <property type="term" value="P:bacterial-type flagellum assembly"/>
    <property type="evidence" value="ECO:0007669"/>
    <property type="project" value="UniProtKB-UniRule"/>
</dbReference>
<dbReference type="AlphaFoldDB" id="A0A532V528"/>
<evidence type="ECO:0000256" key="6">
    <source>
        <dbReference type="ARBA" id="ARBA00022989"/>
    </source>
</evidence>
<dbReference type="GO" id="GO:0005886">
    <property type="term" value="C:plasma membrane"/>
    <property type="evidence" value="ECO:0007669"/>
    <property type="project" value="UniProtKB-SubCell"/>
</dbReference>
<dbReference type="NCBIfam" id="TIGR01400">
    <property type="entry name" value="fliR"/>
    <property type="match status" value="1"/>
</dbReference>
<keyword evidence="6 10" id="KW-1133">Transmembrane helix</keyword>
<evidence type="ECO:0000256" key="3">
    <source>
        <dbReference type="ARBA" id="ARBA00021717"/>
    </source>
</evidence>
<feature type="transmembrane region" description="Helical" evidence="10">
    <location>
        <begin position="180"/>
        <end position="202"/>
    </location>
</feature>
<dbReference type="PANTHER" id="PTHR30065">
    <property type="entry name" value="FLAGELLAR BIOSYNTHETIC PROTEIN FLIR"/>
    <property type="match status" value="1"/>
</dbReference>
<keyword evidence="4 10" id="KW-1003">Cell membrane</keyword>
<gene>
    <name evidence="11" type="primary">fliR</name>
    <name evidence="11" type="ORF">CEE37_00770</name>
</gene>
<evidence type="ECO:0000256" key="9">
    <source>
        <dbReference type="NCBIfam" id="TIGR01400"/>
    </source>
</evidence>
<keyword evidence="5 10" id="KW-0812">Transmembrane</keyword>
<evidence type="ECO:0000313" key="11">
    <source>
        <dbReference type="EMBL" id="TKJ42242.1"/>
    </source>
</evidence>
<feature type="transmembrane region" description="Helical" evidence="10">
    <location>
        <begin position="214"/>
        <end position="241"/>
    </location>
</feature>
<comment type="function">
    <text evidence="1 10">Role in flagellar biosynthesis.</text>
</comment>
<feature type="transmembrane region" description="Helical" evidence="10">
    <location>
        <begin position="68"/>
        <end position="93"/>
    </location>
</feature>
<evidence type="ECO:0000256" key="7">
    <source>
        <dbReference type="ARBA" id="ARBA00023136"/>
    </source>
</evidence>
<protein>
    <recommendedName>
        <fullName evidence="3 9">Flagellar biosynthetic protein FliR</fullName>
    </recommendedName>
</protein>
<dbReference type="GO" id="GO:0006605">
    <property type="term" value="P:protein targeting"/>
    <property type="evidence" value="ECO:0007669"/>
    <property type="project" value="UniProtKB-UniRule"/>
</dbReference>
<comment type="subcellular location">
    <subcellularLocation>
        <location evidence="10">Cell membrane</location>
        <topology evidence="10">Multi-pass membrane protein</topology>
    </subcellularLocation>
    <subcellularLocation>
        <location evidence="10">Bacterial flagellum basal body</location>
    </subcellularLocation>
</comment>
<evidence type="ECO:0000256" key="5">
    <source>
        <dbReference type="ARBA" id="ARBA00022692"/>
    </source>
</evidence>
<dbReference type="GO" id="GO:0009425">
    <property type="term" value="C:bacterial-type flagellum basal body"/>
    <property type="evidence" value="ECO:0007669"/>
    <property type="project" value="UniProtKB-SubCell"/>
</dbReference>
<evidence type="ECO:0000256" key="4">
    <source>
        <dbReference type="ARBA" id="ARBA00022475"/>
    </source>
</evidence>
<name>A0A532V528_UNCL8</name>
<evidence type="ECO:0000256" key="1">
    <source>
        <dbReference type="ARBA" id="ARBA00002578"/>
    </source>
</evidence>
<dbReference type="PRINTS" id="PR00953">
    <property type="entry name" value="TYPE3IMRPROT"/>
</dbReference>
<dbReference type="InterPro" id="IPR006303">
    <property type="entry name" value="FliR"/>
</dbReference>
<dbReference type="Proteomes" id="UP000319619">
    <property type="component" value="Unassembled WGS sequence"/>
</dbReference>
<keyword evidence="7 10" id="KW-0472">Membrane</keyword>
<dbReference type="InterPro" id="IPR002010">
    <property type="entry name" value="T3SS_IM_R"/>
</dbReference>
<evidence type="ECO:0000313" key="12">
    <source>
        <dbReference type="Proteomes" id="UP000319619"/>
    </source>
</evidence>
<dbReference type="Pfam" id="PF01311">
    <property type="entry name" value="Bac_export_1"/>
    <property type="match status" value="1"/>
</dbReference>
<feature type="transmembrane region" description="Helical" evidence="10">
    <location>
        <begin position="131"/>
        <end position="151"/>
    </location>
</feature>
<keyword evidence="8 10" id="KW-0975">Bacterial flagellum</keyword>